<reference evidence="5" key="1">
    <citation type="journal article" date="2021" name="Nat. Commun.">
        <title>Genetic determinants of endophytism in the Arabidopsis root mycobiome.</title>
        <authorList>
            <person name="Mesny F."/>
            <person name="Miyauchi S."/>
            <person name="Thiergart T."/>
            <person name="Pickel B."/>
            <person name="Atanasova L."/>
            <person name="Karlsson M."/>
            <person name="Huettel B."/>
            <person name="Barry K.W."/>
            <person name="Haridas S."/>
            <person name="Chen C."/>
            <person name="Bauer D."/>
            <person name="Andreopoulos W."/>
            <person name="Pangilinan J."/>
            <person name="LaButti K."/>
            <person name="Riley R."/>
            <person name="Lipzen A."/>
            <person name="Clum A."/>
            <person name="Drula E."/>
            <person name="Henrissat B."/>
            <person name="Kohler A."/>
            <person name="Grigoriev I.V."/>
            <person name="Martin F.M."/>
            <person name="Hacquard S."/>
        </authorList>
    </citation>
    <scope>NUCLEOTIDE SEQUENCE</scope>
    <source>
        <strain evidence="5">MPI-CAGE-CH-0235</strain>
    </source>
</reference>
<dbReference type="Pfam" id="PF05199">
    <property type="entry name" value="GMC_oxred_C"/>
    <property type="match status" value="1"/>
</dbReference>
<evidence type="ECO:0000313" key="5">
    <source>
        <dbReference type="EMBL" id="KAH7313630.1"/>
    </source>
</evidence>
<keyword evidence="3" id="KW-0274">FAD</keyword>
<protein>
    <recommendedName>
        <fullName evidence="4">Glucose-methanol-choline oxidoreductase N-terminal domain-containing protein</fullName>
    </recommendedName>
</protein>
<dbReference type="Gene3D" id="3.50.50.60">
    <property type="entry name" value="FAD/NAD(P)-binding domain"/>
    <property type="match status" value="1"/>
</dbReference>
<dbReference type="OrthoDB" id="269227at2759"/>
<dbReference type="InterPro" id="IPR036188">
    <property type="entry name" value="FAD/NAD-bd_sf"/>
</dbReference>
<dbReference type="AlphaFoldDB" id="A0A8K0SS83"/>
<dbReference type="PROSITE" id="PS00624">
    <property type="entry name" value="GMC_OXRED_2"/>
    <property type="match status" value="1"/>
</dbReference>
<dbReference type="InterPro" id="IPR000172">
    <property type="entry name" value="GMC_OxRdtase_N"/>
</dbReference>
<dbReference type="PANTHER" id="PTHR11552">
    <property type="entry name" value="GLUCOSE-METHANOL-CHOLINE GMC OXIDOREDUCTASE"/>
    <property type="match status" value="1"/>
</dbReference>
<dbReference type="Proteomes" id="UP000813444">
    <property type="component" value="Unassembled WGS sequence"/>
</dbReference>
<feature type="binding site" evidence="3">
    <location>
        <position position="218"/>
    </location>
    <ligand>
        <name>FAD</name>
        <dbReference type="ChEBI" id="CHEBI:57692"/>
    </ligand>
</feature>
<dbReference type="Pfam" id="PF00732">
    <property type="entry name" value="GMC_oxred_N"/>
    <property type="match status" value="1"/>
</dbReference>
<comment type="similarity">
    <text evidence="1">Belongs to the GMC oxidoreductase family.</text>
</comment>
<gene>
    <name evidence="5" type="ORF">B0I35DRAFT_410603</name>
</gene>
<feature type="domain" description="Glucose-methanol-choline oxidoreductase N-terminal" evidence="4">
    <location>
        <begin position="253"/>
        <end position="267"/>
    </location>
</feature>
<dbReference type="Gene3D" id="3.30.560.10">
    <property type="entry name" value="Glucose Oxidase, domain 3"/>
    <property type="match status" value="1"/>
</dbReference>
<accession>A0A8K0SS83</accession>
<evidence type="ECO:0000256" key="2">
    <source>
        <dbReference type="PIRSR" id="PIRSR000137-1"/>
    </source>
</evidence>
<dbReference type="InterPro" id="IPR012132">
    <property type="entry name" value="GMC_OxRdtase"/>
</dbReference>
<feature type="active site" description="Proton acceptor" evidence="2">
    <location>
        <position position="523"/>
    </location>
</feature>
<dbReference type="SUPFAM" id="SSF51905">
    <property type="entry name" value="FAD/NAD(P)-binding domain"/>
    <property type="match status" value="1"/>
</dbReference>
<dbReference type="GO" id="GO:0016614">
    <property type="term" value="F:oxidoreductase activity, acting on CH-OH group of donors"/>
    <property type="evidence" value="ECO:0007669"/>
    <property type="project" value="InterPro"/>
</dbReference>
<sequence length="543" mass="59097">MLWDCIVVGGGLAGSSLSSRLLQYQPEANILIVEAGRNVNNNPDIMYRNGSTPRDLFWNMPTTPQRFLNDRSVTIAVGTALGGGTAVNGANWVRGDRADYDSWADAVGDDSWSYDNLLPYMQRTEHFPHPLRNPGQHGYRGPVAAQTVSSTSRQYPLREQVLESWNNIGFQSLPDLDANSGNPVGVADFCENRANGRRQIASVVYPLDGVTVLTETMVQKVLTTRQGETIRASGVRLANGTELQSRNVVVSAGALRTPQVLMLSGIGPAGVLQEHDIEVVVDAPEVGRSLMDHTIIDTQWRIREPGAGYAPGSGNPLFEEERYGWGYPQDFMVSGTVSRQGLIDNIAVDEGSAPDPETHPLLKHVDRTFLEYVLMYRGGANDGSVVTLQSFLFTMSSRGTVTLGSSNVTDFPVIDPQYCSTATDRYIQRAGLRNLFKFAGSDLTPMGRDILDGEITPEGQQALRADMDDDELNQRLFAGVRSALHPHGTASMGTVVDRNLKVNGVDNLFVVDASVIPVPIAAHIQVAIYALAERAAEILSNRV</sequence>
<organism evidence="5 6">
    <name type="scientific">Stachybotrys elegans</name>
    <dbReference type="NCBI Taxonomy" id="80388"/>
    <lineage>
        <taxon>Eukaryota</taxon>
        <taxon>Fungi</taxon>
        <taxon>Dikarya</taxon>
        <taxon>Ascomycota</taxon>
        <taxon>Pezizomycotina</taxon>
        <taxon>Sordariomycetes</taxon>
        <taxon>Hypocreomycetidae</taxon>
        <taxon>Hypocreales</taxon>
        <taxon>Stachybotryaceae</taxon>
        <taxon>Stachybotrys</taxon>
    </lineage>
</organism>
<evidence type="ECO:0000259" key="4">
    <source>
        <dbReference type="PROSITE" id="PS00624"/>
    </source>
</evidence>
<dbReference type="PANTHER" id="PTHR11552:SF123">
    <property type="entry name" value="GMC OXIDOREDUCTASE (AFU_ORTHOLOGUE AFUA_2G01770)-RELATED"/>
    <property type="match status" value="1"/>
</dbReference>
<dbReference type="GO" id="GO:0050660">
    <property type="term" value="F:flavin adenine dinucleotide binding"/>
    <property type="evidence" value="ECO:0007669"/>
    <property type="project" value="InterPro"/>
</dbReference>
<evidence type="ECO:0000256" key="1">
    <source>
        <dbReference type="ARBA" id="ARBA00010790"/>
    </source>
</evidence>
<keyword evidence="6" id="KW-1185">Reference proteome</keyword>
<comment type="caution">
    <text evidence="5">The sequence shown here is derived from an EMBL/GenBank/DDBJ whole genome shotgun (WGS) entry which is preliminary data.</text>
</comment>
<evidence type="ECO:0000256" key="3">
    <source>
        <dbReference type="PIRSR" id="PIRSR000137-2"/>
    </source>
</evidence>
<dbReference type="EMBL" id="JAGPNK010000009">
    <property type="protein sequence ID" value="KAH7313630.1"/>
    <property type="molecule type" value="Genomic_DNA"/>
</dbReference>
<dbReference type="PIRSF" id="PIRSF000137">
    <property type="entry name" value="Alcohol_oxidase"/>
    <property type="match status" value="1"/>
</dbReference>
<proteinExistence type="inferred from homology"/>
<name>A0A8K0SS83_9HYPO</name>
<dbReference type="InterPro" id="IPR007867">
    <property type="entry name" value="GMC_OxRtase_C"/>
</dbReference>
<evidence type="ECO:0000313" key="6">
    <source>
        <dbReference type="Proteomes" id="UP000813444"/>
    </source>
</evidence>
<comment type="cofactor">
    <cofactor evidence="3">
        <name>FAD</name>
        <dbReference type="ChEBI" id="CHEBI:57692"/>
    </cofactor>
</comment>
<dbReference type="SUPFAM" id="SSF54373">
    <property type="entry name" value="FAD-linked reductases, C-terminal domain"/>
    <property type="match status" value="1"/>
</dbReference>
<keyword evidence="3" id="KW-0285">Flavoprotein</keyword>
<feature type="active site" description="Proton donor" evidence="2">
    <location>
        <position position="485"/>
    </location>
</feature>